<accession>A0A2A2I429</accession>
<dbReference type="Proteomes" id="UP000245887">
    <property type="component" value="Unassembled WGS sequence"/>
</dbReference>
<dbReference type="OrthoDB" id="3174978at2"/>
<name>A0A2A2I429_9GAMM</name>
<reference evidence="2 4" key="1">
    <citation type="submission" date="2017-07" db="EMBL/GenBank/DDBJ databases">
        <title>Tamlnaduibacter salinus (Mi-7) genome sequencing.</title>
        <authorList>
            <person name="Verma A."/>
            <person name="Krishnamurthi S."/>
        </authorList>
    </citation>
    <scope>NUCLEOTIDE SEQUENCE [LARGE SCALE GENOMIC DNA]</scope>
    <source>
        <strain evidence="2 4">Mi-7</strain>
    </source>
</reference>
<dbReference type="EMBL" id="NMPM01000027">
    <property type="protein sequence ID" value="PAV26352.1"/>
    <property type="molecule type" value="Genomic_DNA"/>
</dbReference>
<evidence type="ECO:0000313" key="5">
    <source>
        <dbReference type="Proteomes" id="UP000245887"/>
    </source>
</evidence>
<reference evidence="3 5" key="2">
    <citation type="submission" date="2018-04" db="EMBL/GenBank/DDBJ databases">
        <title>Genomic Encyclopedia of Type Strains, Phase IV (KMG-IV): sequencing the most valuable type-strain genomes for metagenomic binning, comparative biology and taxonomic classification.</title>
        <authorList>
            <person name="Goeker M."/>
        </authorList>
    </citation>
    <scope>NUCLEOTIDE SEQUENCE [LARGE SCALE GENOMIC DNA]</scope>
    <source>
        <strain evidence="3 5">DSM 28688</strain>
    </source>
</reference>
<dbReference type="EMBL" id="QEKQ01000008">
    <property type="protein sequence ID" value="PVY70733.1"/>
    <property type="molecule type" value="Genomic_DNA"/>
</dbReference>
<evidence type="ECO:0000256" key="1">
    <source>
        <dbReference type="SAM" id="Coils"/>
    </source>
</evidence>
<proteinExistence type="predicted"/>
<evidence type="ECO:0000313" key="2">
    <source>
        <dbReference type="EMBL" id="PAV26352.1"/>
    </source>
</evidence>
<comment type="caution">
    <text evidence="2">The sequence shown here is derived from an EMBL/GenBank/DDBJ whole genome shotgun (WGS) entry which is preliminary data.</text>
</comment>
<protein>
    <submittedName>
        <fullName evidence="2">Metalloendopeptidase</fullName>
    </submittedName>
    <submittedName>
        <fullName evidence="3">Zinc ribbon family protein</fullName>
    </submittedName>
</protein>
<dbReference type="InterPro" id="IPR009912">
    <property type="entry name" value="DUF1451"/>
</dbReference>
<evidence type="ECO:0000313" key="4">
    <source>
        <dbReference type="Proteomes" id="UP000218332"/>
    </source>
</evidence>
<dbReference type="RefSeq" id="WP_095610620.1">
    <property type="nucleotide sequence ID" value="NZ_NMPM01000027.1"/>
</dbReference>
<dbReference type="AlphaFoldDB" id="A0A2A2I429"/>
<gene>
    <name evidence="3" type="ORF">C8D92_10889</name>
    <name evidence="2" type="ORF">CF392_06335</name>
</gene>
<dbReference type="Pfam" id="PF07295">
    <property type="entry name" value="DUF1451"/>
    <property type="match status" value="1"/>
</dbReference>
<evidence type="ECO:0000313" key="3">
    <source>
        <dbReference type="EMBL" id="PVY70733.1"/>
    </source>
</evidence>
<keyword evidence="4" id="KW-1185">Reference proteome</keyword>
<feature type="coiled-coil region" evidence="1">
    <location>
        <begin position="14"/>
        <end position="59"/>
    </location>
</feature>
<keyword evidence="1" id="KW-0175">Coiled coil</keyword>
<organism evidence="2 4">
    <name type="scientific">Tamilnaduibacter salinus</name>
    <dbReference type="NCBI Taxonomy" id="1484056"/>
    <lineage>
        <taxon>Bacteria</taxon>
        <taxon>Pseudomonadati</taxon>
        <taxon>Pseudomonadota</taxon>
        <taxon>Gammaproteobacteria</taxon>
        <taxon>Pseudomonadales</taxon>
        <taxon>Marinobacteraceae</taxon>
        <taxon>Tamilnaduibacter</taxon>
    </lineage>
</organism>
<sequence length="187" mass="21264">MSDDPKSHFSGKALEAYNRMLEKVQSRLTEVEKQSADTLREGLEEAVEAETHIAELTREEIDLLAAYVRRDVSHLMQFVDETGEGVGEWLWLDLALLERQLRDLLFSIADQTRLDTLELEHKLDHDPGQYISGEIATAGVLRCVNCDHMICLVETSHIHPCDACGSHYFERVTARWPRDPETESAVS</sequence>
<dbReference type="Proteomes" id="UP000218332">
    <property type="component" value="Unassembled WGS sequence"/>
</dbReference>